<feature type="transmembrane region" description="Helical" evidence="6">
    <location>
        <begin position="53"/>
        <end position="72"/>
    </location>
</feature>
<dbReference type="PANTHER" id="PTHR23291:SF115">
    <property type="entry name" value="MODULATOR OF FTSH PROTEASE YCCA"/>
    <property type="match status" value="1"/>
</dbReference>
<comment type="similarity">
    <text evidence="6">Belongs to the BI1 family.</text>
</comment>
<protein>
    <submittedName>
        <fullName evidence="7">Bax inhibitor-1/YccA family protein</fullName>
    </submittedName>
</protein>
<dbReference type="RefSeq" id="WP_173531999.1">
    <property type="nucleotide sequence ID" value="NZ_CP054143.1"/>
</dbReference>
<gene>
    <name evidence="7" type="ORF">HQN60_01350</name>
</gene>
<keyword evidence="5 6" id="KW-0472">Membrane</keyword>
<evidence type="ECO:0000256" key="4">
    <source>
        <dbReference type="ARBA" id="ARBA00022989"/>
    </source>
</evidence>
<evidence type="ECO:0000256" key="3">
    <source>
        <dbReference type="ARBA" id="ARBA00022692"/>
    </source>
</evidence>
<name>A0A6M8SRK1_9NEIS</name>
<evidence type="ECO:0000256" key="6">
    <source>
        <dbReference type="RuleBase" id="RU004379"/>
    </source>
</evidence>
<keyword evidence="8" id="KW-1185">Reference proteome</keyword>
<reference evidence="7 8" key="1">
    <citation type="submission" date="2020-05" db="EMBL/GenBank/DDBJ databases">
        <title>Complete genome sequence of Deefgea sp. D17.</title>
        <authorList>
            <person name="Bae J.-W."/>
            <person name="Han J.E."/>
        </authorList>
    </citation>
    <scope>NUCLEOTIDE SEQUENCE [LARGE SCALE GENOMIC DNA]</scope>
    <source>
        <strain evidence="7 8">D17</strain>
    </source>
</reference>
<dbReference type="GO" id="GO:0005886">
    <property type="term" value="C:plasma membrane"/>
    <property type="evidence" value="ECO:0007669"/>
    <property type="project" value="UniProtKB-SubCell"/>
</dbReference>
<dbReference type="InterPro" id="IPR006214">
    <property type="entry name" value="Bax_inhibitor_1-related"/>
</dbReference>
<dbReference type="AlphaFoldDB" id="A0A6M8SRK1"/>
<keyword evidence="2" id="KW-1003">Cell membrane</keyword>
<dbReference type="KEGG" id="dee:HQN60_01350"/>
<comment type="subcellular location">
    <subcellularLocation>
        <location evidence="1">Cell membrane</location>
        <topology evidence="1">Multi-pass membrane protein</topology>
    </subcellularLocation>
</comment>
<dbReference type="EMBL" id="CP054143">
    <property type="protein sequence ID" value="QKJ65489.1"/>
    <property type="molecule type" value="Genomic_DNA"/>
</dbReference>
<evidence type="ECO:0000256" key="1">
    <source>
        <dbReference type="ARBA" id="ARBA00004651"/>
    </source>
</evidence>
<feature type="transmembrane region" description="Helical" evidence="6">
    <location>
        <begin position="78"/>
        <end position="100"/>
    </location>
</feature>
<accession>A0A6M8SRK1</accession>
<dbReference type="Proteomes" id="UP000504844">
    <property type="component" value="Chromosome"/>
</dbReference>
<feature type="transmembrane region" description="Helical" evidence="6">
    <location>
        <begin position="167"/>
        <end position="185"/>
    </location>
</feature>
<sequence length="229" mass="24871">MQSFNTNTTTYGNSALSAERNQVLRNTYFLLALTMLPTAAGALLGMSMQFRMSGFLGFGLFMLVSFGAFYAIEKTKESSAGVFILLGWTGFMGLWLSQILQMAMKFSNGPEMIGMAAIGTGAIFFTLATIATVTKKDFSFMGKFLFIGMVIVLLAAVANIFFAIPALSLTISAAVIMIFSAYILYDVSRIVNGGETNYISATLSLYLNVYNIFVNLLSIIMAFTGNSRD</sequence>
<proteinExistence type="inferred from homology"/>
<feature type="transmembrane region" description="Helical" evidence="6">
    <location>
        <begin position="205"/>
        <end position="224"/>
    </location>
</feature>
<evidence type="ECO:0000256" key="2">
    <source>
        <dbReference type="ARBA" id="ARBA00022475"/>
    </source>
</evidence>
<keyword evidence="3 6" id="KW-0812">Transmembrane</keyword>
<feature type="transmembrane region" description="Helical" evidence="6">
    <location>
        <begin position="27"/>
        <end position="46"/>
    </location>
</feature>
<dbReference type="PANTHER" id="PTHR23291">
    <property type="entry name" value="BAX INHIBITOR-RELATED"/>
    <property type="match status" value="1"/>
</dbReference>
<evidence type="ECO:0000313" key="7">
    <source>
        <dbReference type="EMBL" id="QKJ65489.1"/>
    </source>
</evidence>
<evidence type="ECO:0000256" key="5">
    <source>
        <dbReference type="ARBA" id="ARBA00023136"/>
    </source>
</evidence>
<feature type="transmembrane region" description="Helical" evidence="6">
    <location>
        <begin position="112"/>
        <end position="134"/>
    </location>
</feature>
<keyword evidence="4 6" id="KW-1133">Transmembrane helix</keyword>
<organism evidence="7 8">
    <name type="scientific">Deefgea piscis</name>
    <dbReference type="NCBI Taxonomy" id="2739061"/>
    <lineage>
        <taxon>Bacteria</taxon>
        <taxon>Pseudomonadati</taxon>
        <taxon>Pseudomonadota</taxon>
        <taxon>Betaproteobacteria</taxon>
        <taxon>Neisseriales</taxon>
        <taxon>Chitinibacteraceae</taxon>
        <taxon>Deefgea</taxon>
    </lineage>
</organism>
<dbReference type="CDD" id="cd10433">
    <property type="entry name" value="YccA_like"/>
    <property type="match status" value="1"/>
</dbReference>
<evidence type="ECO:0000313" key="8">
    <source>
        <dbReference type="Proteomes" id="UP000504844"/>
    </source>
</evidence>
<dbReference type="Pfam" id="PF01027">
    <property type="entry name" value="Bax1-I"/>
    <property type="match status" value="1"/>
</dbReference>
<feature type="transmembrane region" description="Helical" evidence="6">
    <location>
        <begin position="140"/>
        <end position="162"/>
    </location>
</feature>